<dbReference type="AlphaFoldDB" id="A0A1E4R789"/>
<gene>
    <name evidence="1" type="ORF">BG258_10630</name>
</gene>
<evidence type="ECO:0000313" key="2">
    <source>
        <dbReference type="Proteomes" id="UP000094784"/>
    </source>
</evidence>
<accession>A0A1E4R789</accession>
<protein>
    <submittedName>
        <fullName evidence="1">Uncharacterized protein</fullName>
    </submittedName>
</protein>
<organism evidence="1 2">
    <name type="scientific">Lysinibacillus fusiformis</name>
    <dbReference type="NCBI Taxonomy" id="28031"/>
    <lineage>
        <taxon>Bacteria</taxon>
        <taxon>Bacillati</taxon>
        <taxon>Bacillota</taxon>
        <taxon>Bacilli</taxon>
        <taxon>Bacillales</taxon>
        <taxon>Bacillaceae</taxon>
        <taxon>Lysinibacillus</taxon>
    </lineage>
</organism>
<reference evidence="1 2" key="1">
    <citation type="submission" date="2016-09" db="EMBL/GenBank/DDBJ databases">
        <title>Draft genome sequence of the soil isolate, Lysinibacillus fusiformis M5, a potential hypoxanthine producer.</title>
        <authorList>
            <person name="Gallegos-Monterrosa R."/>
            <person name="Maroti G."/>
            <person name="Balint B."/>
            <person name="Kovacs A.T."/>
        </authorList>
    </citation>
    <scope>NUCLEOTIDE SEQUENCE [LARGE SCALE GENOMIC DNA]</scope>
    <source>
        <strain evidence="1 2">M5</strain>
    </source>
</reference>
<name>A0A1E4R789_9BACI</name>
<dbReference type="OrthoDB" id="2428193at2"/>
<comment type="caution">
    <text evidence="1">The sequence shown here is derived from an EMBL/GenBank/DDBJ whole genome shotgun (WGS) entry which is preliminary data.</text>
</comment>
<evidence type="ECO:0000313" key="1">
    <source>
        <dbReference type="EMBL" id="ODV56324.1"/>
    </source>
</evidence>
<dbReference type="EMBL" id="MECQ01000001">
    <property type="protein sequence ID" value="ODV56324.1"/>
    <property type="molecule type" value="Genomic_DNA"/>
</dbReference>
<dbReference type="RefSeq" id="WP_069481320.1">
    <property type="nucleotide sequence ID" value="NZ_KV766182.1"/>
</dbReference>
<dbReference type="Proteomes" id="UP000094784">
    <property type="component" value="Unassembled WGS sequence"/>
</dbReference>
<proteinExistence type="predicted"/>
<sequence>MNNIVYAFIKELKEQHVTLRINNIDETVKLTEENRQFIFGAIQQGTFIVPFNQESHEIVMDTSLLEYFPEAERQELTDAHLVPEDL</sequence>